<dbReference type="AlphaFoldDB" id="A0A921LBC6"/>
<proteinExistence type="predicted"/>
<keyword evidence="1" id="KW-0732">Signal</keyword>
<comment type="caution">
    <text evidence="2">The sequence shown here is derived from an EMBL/GenBank/DDBJ whole genome shotgun (WGS) entry which is preliminary data.</text>
</comment>
<evidence type="ECO:0000256" key="1">
    <source>
        <dbReference type="SAM" id="SignalP"/>
    </source>
</evidence>
<feature type="signal peptide" evidence="1">
    <location>
        <begin position="1"/>
        <end position="22"/>
    </location>
</feature>
<reference evidence="2" key="1">
    <citation type="journal article" date="2021" name="PeerJ">
        <title>Extensive microbial diversity within the chicken gut microbiome revealed by metagenomics and culture.</title>
        <authorList>
            <person name="Gilroy R."/>
            <person name="Ravi A."/>
            <person name="Getino M."/>
            <person name="Pursley I."/>
            <person name="Horton D.L."/>
            <person name="Alikhan N.F."/>
            <person name="Baker D."/>
            <person name="Gharbi K."/>
            <person name="Hall N."/>
            <person name="Watson M."/>
            <person name="Adriaenssens E.M."/>
            <person name="Foster-Nyarko E."/>
            <person name="Jarju S."/>
            <person name="Secka A."/>
            <person name="Antonio M."/>
            <person name="Oren A."/>
            <person name="Chaudhuri R.R."/>
            <person name="La Ragione R."/>
            <person name="Hildebrand F."/>
            <person name="Pallen M.J."/>
        </authorList>
    </citation>
    <scope>NUCLEOTIDE SEQUENCE</scope>
    <source>
        <strain evidence="2">CHK55-1828</strain>
    </source>
</reference>
<sequence length="740" mass="81409">MKRYTNKLWGALLPLLMTGCNADTAWNGTDVARGTAIRLLVQSSSGASSEQEELQLNDIRAYRFADGTLQEVFGPMTPGKDGLCYLPLGTGNGTLYVLVNASQADGVDGLEAGVTTLDEFKALPATTAAMTGQGMLMSGQVDLSGTSVAELSVGLKRSTARLDLESTDKGVEVLQVNITNLADRGYICEQTDVRSPETAEKVSFKKDFDTPLVNGRETLLYLCEQPGEGRQAEVLVRFRGALHRMTATLPGSIRRNTTYTLHVYGQGDDVCLDLTADGWENGSTTDTETVDKALVNTAASALPDGVRVNERADSVFIPYQGSDFRLVLNGEAGTTVITDGAVNKVTVQTATVRSLQSVAAVKVSAEQRIPGSVWEYIHLNLYREQTLVGRVVLACEPNPVTIEGELVLDENGVCDFGRYVEGELGRLTVPEGKLVTVEAEAGETPWIKLVESDGYYRVLGGWKPNDPKADGRTQEARLIISDTSGSNRESYAIRRINWGLPVVEIDGTWWCKYNLRGNVNKFEDQISIEYDQTMNQPLAEHLASCTNEELQTLMGGQFQGGNPDELPLRHDGSVFYHEGFKNNPQSWNGMPATQMAPPGYEVPDYDDYAFFGWGTNSNIGGVGTRTYQNTQGKEITVTVTERQAIFCEQVYGTVAFYDFEYDGNHWTLFGLGHQWNSTAGNISRMMIMLATAGTTSNSWYMEGYSQLEKEGQNWLKYTVQNTQKTRTIRCIKTPVEYTYN</sequence>
<protein>
    <submittedName>
        <fullName evidence="2">Uncharacterized protein</fullName>
    </submittedName>
</protein>
<dbReference type="PROSITE" id="PS51257">
    <property type="entry name" value="PROKAR_LIPOPROTEIN"/>
    <property type="match status" value="1"/>
</dbReference>
<dbReference type="EMBL" id="DYVX01000037">
    <property type="protein sequence ID" value="HJF91661.1"/>
    <property type="molecule type" value="Genomic_DNA"/>
</dbReference>
<dbReference type="Proteomes" id="UP000717835">
    <property type="component" value="Unassembled WGS sequence"/>
</dbReference>
<evidence type="ECO:0000313" key="2">
    <source>
        <dbReference type="EMBL" id="HJF91661.1"/>
    </source>
</evidence>
<dbReference type="RefSeq" id="WP_022019867.1">
    <property type="nucleotide sequence ID" value="NZ_DYVX01000037.1"/>
</dbReference>
<organism evidence="2 3">
    <name type="scientific">Mediterranea massiliensis</name>
    <dbReference type="NCBI Taxonomy" id="1841865"/>
    <lineage>
        <taxon>Bacteria</taxon>
        <taxon>Pseudomonadati</taxon>
        <taxon>Bacteroidota</taxon>
        <taxon>Bacteroidia</taxon>
        <taxon>Bacteroidales</taxon>
        <taxon>Bacteroidaceae</taxon>
        <taxon>Mediterranea</taxon>
    </lineage>
</organism>
<accession>A0A921LBC6</accession>
<feature type="chain" id="PRO_5037506970" evidence="1">
    <location>
        <begin position="23"/>
        <end position="740"/>
    </location>
</feature>
<gene>
    <name evidence="2" type="ORF">K8W02_04655</name>
</gene>
<name>A0A921LBC6_9BACT</name>
<reference evidence="2" key="2">
    <citation type="submission" date="2021-09" db="EMBL/GenBank/DDBJ databases">
        <authorList>
            <person name="Gilroy R."/>
        </authorList>
    </citation>
    <scope>NUCLEOTIDE SEQUENCE</scope>
    <source>
        <strain evidence="2">CHK55-1828</strain>
    </source>
</reference>
<evidence type="ECO:0000313" key="3">
    <source>
        <dbReference type="Proteomes" id="UP000717835"/>
    </source>
</evidence>